<feature type="compositionally biased region" description="Low complexity" evidence="1">
    <location>
        <begin position="51"/>
        <end position="62"/>
    </location>
</feature>
<organism evidence="2 3">
    <name type="scientific">Racocetra fulgida</name>
    <dbReference type="NCBI Taxonomy" id="60492"/>
    <lineage>
        <taxon>Eukaryota</taxon>
        <taxon>Fungi</taxon>
        <taxon>Fungi incertae sedis</taxon>
        <taxon>Mucoromycota</taxon>
        <taxon>Glomeromycotina</taxon>
        <taxon>Glomeromycetes</taxon>
        <taxon>Diversisporales</taxon>
        <taxon>Gigasporaceae</taxon>
        <taxon>Racocetra</taxon>
    </lineage>
</organism>
<feature type="compositionally biased region" description="Polar residues" evidence="1">
    <location>
        <begin position="36"/>
        <end position="46"/>
    </location>
</feature>
<gene>
    <name evidence="2" type="ORF">RFULGI_LOCUS6482</name>
</gene>
<dbReference type="Proteomes" id="UP000789396">
    <property type="component" value="Unassembled WGS sequence"/>
</dbReference>
<evidence type="ECO:0000256" key="1">
    <source>
        <dbReference type="SAM" id="MobiDB-lite"/>
    </source>
</evidence>
<evidence type="ECO:0000313" key="2">
    <source>
        <dbReference type="EMBL" id="CAG8597741.1"/>
    </source>
</evidence>
<name>A0A9N9CD84_9GLOM</name>
<proteinExistence type="predicted"/>
<feature type="compositionally biased region" description="Low complexity" evidence="1">
    <location>
        <begin position="297"/>
        <end position="370"/>
    </location>
</feature>
<dbReference type="EMBL" id="CAJVPZ010008412">
    <property type="protein sequence ID" value="CAG8597741.1"/>
    <property type="molecule type" value="Genomic_DNA"/>
</dbReference>
<sequence>MTPSENGETPLINFKPVRKSRWRLSEVPPEIMQLITPPSSEASGSPTRFLPSTPGTPFSTTTQLIDDHCSPLPSPKLNRSNLRKKLRKNPYPVRSPDRETTEDTMCLRINVYDIYKKNPKALLDRPQYRRNGYRRLQSVWDTKIDKTQPPPPPLPFDELMSNLEDLELSNKILDTIERPKITWRGPESNVDILPHASVLHRVEAKACGILRLSPEQYINSKLIILTAAKEYKESASSKKSIQQPIQEPIQEPIQQPIQEPIQESIQQPIQQPIQESIQQPIQQPIQEPIQEPIQQPIQESTQQSVAEKNQLSESNSPSNSPSNMSQNEPSQAAPDTANTAITTTTDQPQTTTSVTTNATITTTNDQPQTTASASTKITINTLLNSPDTTPISSPAELISNTRLNDGVNSNNNHFSPYSTPPSQHIAPNDQFDLNPPILDETYTSDSLDYFQSRFPPSSNAISRTQQKINLQRDSFLADDENYIIHPHNQRRLTRAIERINREHAAISLYRNPMIESLQRVFAKYAQDHPEVLDDDFGAGYEDSKEWGILSDHAKAVDQIGSAVTNSIVAADVLTTESMAFRSIK</sequence>
<reference evidence="2" key="1">
    <citation type="submission" date="2021-06" db="EMBL/GenBank/DDBJ databases">
        <authorList>
            <person name="Kallberg Y."/>
            <person name="Tangrot J."/>
            <person name="Rosling A."/>
        </authorList>
    </citation>
    <scope>NUCLEOTIDE SEQUENCE</scope>
    <source>
        <strain evidence="2">IN212</strain>
    </source>
</reference>
<keyword evidence="3" id="KW-1185">Reference proteome</keyword>
<dbReference type="OrthoDB" id="5598695at2759"/>
<dbReference type="InterPro" id="IPR036388">
    <property type="entry name" value="WH-like_DNA-bd_sf"/>
</dbReference>
<comment type="caution">
    <text evidence="2">The sequence shown here is derived from an EMBL/GenBank/DDBJ whole genome shotgun (WGS) entry which is preliminary data.</text>
</comment>
<feature type="region of interest" description="Disordered" evidence="1">
    <location>
        <begin position="29"/>
        <end position="62"/>
    </location>
</feature>
<dbReference type="Gene3D" id="1.10.10.10">
    <property type="entry name" value="Winged helix-like DNA-binding domain superfamily/Winged helix DNA-binding domain"/>
    <property type="match status" value="1"/>
</dbReference>
<evidence type="ECO:0000313" key="3">
    <source>
        <dbReference type="Proteomes" id="UP000789396"/>
    </source>
</evidence>
<accession>A0A9N9CD84</accession>
<protein>
    <submittedName>
        <fullName evidence="2">8149_t:CDS:1</fullName>
    </submittedName>
</protein>
<dbReference type="AlphaFoldDB" id="A0A9N9CD84"/>
<feature type="region of interest" description="Disordered" evidence="1">
    <location>
        <begin position="297"/>
        <end position="372"/>
    </location>
</feature>